<evidence type="ECO:0000313" key="2">
    <source>
        <dbReference type="EMBL" id="AKL88233.1"/>
    </source>
</evidence>
<dbReference type="KEGG" id="vg:26516927"/>
<dbReference type="GO" id="GO:0003676">
    <property type="term" value="F:nucleic acid binding"/>
    <property type="evidence" value="ECO:0007669"/>
    <property type="project" value="InterPro"/>
</dbReference>
<dbReference type="GeneID" id="26516927"/>
<dbReference type="NCBIfam" id="NF003765">
    <property type="entry name" value="PRK05359.1"/>
    <property type="match status" value="1"/>
</dbReference>
<dbReference type="SMART" id="SM00479">
    <property type="entry name" value="EXOIII"/>
    <property type="match status" value="1"/>
</dbReference>
<evidence type="ECO:0000259" key="1">
    <source>
        <dbReference type="SMART" id="SM00479"/>
    </source>
</evidence>
<dbReference type="RefSeq" id="YP_009188624.1">
    <property type="nucleotide sequence ID" value="NC_028668.1"/>
</dbReference>
<dbReference type="EMBL" id="KR063279">
    <property type="protein sequence ID" value="AKL88233.1"/>
    <property type="molecule type" value="Genomic_DNA"/>
</dbReference>
<protein>
    <recommendedName>
        <fullName evidence="1">Exonuclease domain-containing protein</fullName>
    </recommendedName>
</protein>
<keyword evidence="3" id="KW-1185">Reference proteome</keyword>
<sequence>MSNQPAVIILDTETTGLDEKRNIILEVGIQIYNVHLELIDEISLIISDQLAHNHIAWLEGPGGDDFVRNMHTKNGLIADIRAVSPATGRTMREAELELIDWLQKHGLGKNRILKPLTGSSIHFDRKFISAQMPELNEQFHYRNIDISSIKELCKIYAPELMEKSYANWNGEAAHRVLADCTASRNELEFYLENLILAPQQDDWTGSFA</sequence>
<dbReference type="InterPro" id="IPR013520">
    <property type="entry name" value="Ribonucl_H"/>
</dbReference>
<proteinExistence type="predicted"/>
<feature type="domain" description="Exonuclease" evidence="1">
    <location>
        <begin position="6"/>
        <end position="196"/>
    </location>
</feature>
<evidence type="ECO:0000313" key="3">
    <source>
        <dbReference type="Proteomes" id="UP000204451"/>
    </source>
</evidence>
<name>A0A0K0NKY1_9CAUD</name>
<gene>
    <name evidence="2" type="ORF">GMA3_56</name>
</gene>
<dbReference type="Pfam" id="PF00929">
    <property type="entry name" value="RNase_T"/>
    <property type="match status" value="1"/>
</dbReference>
<dbReference type="OrthoDB" id="12986at10239"/>
<reference evidence="2 3" key="1">
    <citation type="journal article" date="2015" name="PLoS ONE">
        <title>Lysis to Kill: Evaluation of the Lytic Abilities, and Genomics of Nine Bacteriophages Infective for Gordonia spp. and Their Potential Use in Activated Sludge Foam Biocontrol.</title>
        <authorList>
            <person name="Dyson Z.A."/>
            <person name="Tucci J."/>
            <person name="Seviour R.J."/>
            <person name="Petrovski S."/>
        </authorList>
    </citation>
    <scope>NUCLEOTIDE SEQUENCE [LARGE SCALE GENOMIC DNA]</scope>
</reference>
<dbReference type="Proteomes" id="UP000204451">
    <property type="component" value="Segment"/>
</dbReference>
<dbReference type="Gene3D" id="3.30.420.10">
    <property type="entry name" value="Ribonuclease H-like superfamily/Ribonuclease H"/>
    <property type="match status" value="1"/>
</dbReference>
<dbReference type="SUPFAM" id="SSF53098">
    <property type="entry name" value="Ribonuclease H-like"/>
    <property type="match status" value="1"/>
</dbReference>
<dbReference type="InterPro" id="IPR036397">
    <property type="entry name" value="RNaseH_sf"/>
</dbReference>
<accession>A0A0K0NKY1</accession>
<dbReference type="InterPro" id="IPR012337">
    <property type="entry name" value="RNaseH-like_sf"/>
</dbReference>
<organism evidence="2 3">
    <name type="scientific">Gordonia phage GMA3</name>
    <dbReference type="NCBI Taxonomy" id="1647284"/>
    <lineage>
        <taxon>Viruses</taxon>
        <taxon>Duplodnaviria</taxon>
        <taxon>Heunggongvirae</taxon>
        <taxon>Uroviricota</taxon>
        <taxon>Caudoviricetes</taxon>
        <taxon>Gamtrevirus</taxon>
        <taxon>Gamtrevirus GMA3</taxon>
    </lineage>
</organism>